<feature type="transmembrane region" description="Helical" evidence="2">
    <location>
        <begin position="72"/>
        <end position="96"/>
    </location>
</feature>
<proteinExistence type="predicted"/>
<dbReference type="InterPro" id="IPR008523">
    <property type="entry name" value="DUF805"/>
</dbReference>
<feature type="region of interest" description="Disordered" evidence="1">
    <location>
        <begin position="175"/>
        <end position="232"/>
    </location>
</feature>
<dbReference type="Proteomes" id="UP000002973">
    <property type="component" value="Unassembled WGS sequence"/>
</dbReference>
<name>E6J3G2_STRAP</name>
<reference evidence="3 4" key="1">
    <citation type="submission" date="2010-11" db="EMBL/GenBank/DDBJ databases">
        <authorList>
            <person name="Weinstock G."/>
            <person name="Sodergren E."/>
            <person name="Clifton S."/>
            <person name="Fulton L."/>
            <person name="Fulton B."/>
            <person name="Courtney L."/>
            <person name="Fronick C."/>
            <person name="Harrison M."/>
            <person name="Strong C."/>
            <person name="Farmer C."/>
            <person name="Delahaunty K."/>
            <person name="Markovic C."/>
            <person name="Hall O."/>
            <person name="Minx P."/>
            <person name="Tomlinson C."/>
            <person name="Mitreva M."/>
            <person name="Hou S."/>
            <person name="Chen J."/>
            <person name="Wollam A."/>
            <person name="Pepin K.H."/>
            <person name="Johnson M."/>
            <person name="Bhonagiri V."/>
            <person name="Zhang X."/>
            <person name="Suruliraj S."/>
            <person name="Warren W."/>
            <person name="Chinwalla A."/>
            <person name="Mardis E.R."/>
            <person name="Wilson R.K."/>
        </authorList>
    </citation>
    <scope>NUCLEOTIDE SEQUENCE [LARGE SCALE GENOMIC DNA]</scope>
    <source>
        <strain evidence="3 4">F0211</strain>
    </source>
</reference>
<dbReference type="EMBL" id="AECT01000045">
    <property type="protein sequence ID" value="EFU21732.1"/>
    <property type="molecule type" value="Genomic_DNA"/>
</dbReference>
<dbReference type="GO" id="GO:0005886">
    <property type="term" value="C:plasma membrane"/>
    <property type="evidence" value="ECO:0007669"/>
    <property type="project" value="TreeGrafter"/>
</dbReference>
<dbReference type="PANTHER" id="PTHR34980:SF2">
    <property type="entry name" value="INNER MEMBRANE PROTEIN YHAH-RELATED"/>
    <property type="match status" value="1"/>
</dbReference>
<feature type="transmembrane region" description="Helical" evidence="2">
    <location>
        <begin position="108"/>
        <end position="126"/>
    </location>
</feature>
<feature type="compositionally biased region" description="Polar residues" evidence="1">
    <location>
        <begin position="206"/>
        <end position="218"/>
    </location>
</feature>
<dbReference type="RefSeq" id="WP_003029857.1">
    <property type="nucleotide sequence ID" value="NZ_AECT01000045.1"/>
</dbReference>
<keyword evidence="2" id="KW-0472">Membrane</keyword>
<organism evidence="3 4">
    <name type="scientific">Streptococcus anginosus F0211</name>
    <dbReference type="NCBI Taxonomy" id="706437"/>
    <lineage>
        <taxon>Bacteria</taxon>
        <taxon>Bacillati</taxon>
        <taxon>Bacillota</taxon>
        <taxon>Bacilli</taxon>
        <taxon>Lactobacillales</taxon>
        <taxon>Streptococcaceae</taxon>
        <taxon>Streptococcus</taxon>
        <taxon>Streptococcus anginosus group</taxon>
    </lineage>
</organism>
<feature type="transmembrane region" description="Helical" evidence="2">
    <location>
        <begin position="29"/>
        <end position="52"/>
    </location>
</feature>
<evidence type="ECO:0000256" key="2">
    <source>
        <dbReference type="SAM" id="Phobius"/>
    </source>
</evidence>
<dbReference type="PANTHER" id="PTHR34980">
    <property type="entry name" value="INNER MEMBRANE PROTEIN-RELATED-RELATED"/>
    <property type="match status" value="1"/>
</dbReference>
<protein>
    <recommendedName>
        <fullName evidence="5">DUF805 domain-containing protein</fullName>
    </recommendedName>
</protein>
<evidence type="ECO:0008006" key="5">
    <source>
        <dbReference type="Google" id="ProtNLM"/>
    </source>
</evidence>
<keyword evidence="2" id="KW-0812">Transmembrane</keyword>
<dbReference type="eggNOG" id="COG3152">
    <property type="taxonomic scope" value="Bacteria"/>
</dbReference>
<evidence type="ECO:0000313" key="3">
    <source>
        <dbReference type="EMBL" id="EFU21732.1"/>
    </source>
</evidence>
<feature type="compositionally biased region" description="Low complexity" evidence="1">
    <location>
        <begin position="175"/>
        <end position="205"/>
    </location>
</feature>
<feature type="transmembrane region" description="Helical" evidence="2">
    <location>
        <begin position="132"/>
        <end position="151"/>
    </location>
</feature>
<evidence type="ECO:0000313" key="4">
    <source>
        <dbReference type="Proteomes" id="UP000002973"/>
    </source>
</evidence>
<keyword evidence="2" id="KW-1133">Transmembrane helix</keyword>
<sequence>MMFTAYKKFWTHYADFEGKSTRSDYWWSVLCNALITLPFVIIAFGAIMTAIFSAIQQAAYYEGGSGFDPSVFIAGLGSTLFVFVLLSLFGIATLIPNLAIIVRRLRDAGYHWAFIFLYAGPILLMWVPILNILAAVAMLPCSIALIVLLCMPTKVQPMVYQGQFTAQQAKPQQQPVQAQQFTQPQEPVQEQAVEPETTPTQPQQESAITTETPEQVVQSDEKELDSAFSEDN</sequence>
<evidence type="ECO:0000256" key="1">
    <source>
        <dbReference type="SAM" id="MobiDB-lite"/>
    </source>
</evidence>
<gene>
    <name evidence="3" type="ORF">HMPREF0813_01809</name>
</gene>
<dbReference type="Pfam" id="PF05656">
    <property type="entry name" value="DUF805"/>
    <property type="match status" value="1"/>
</dbReference>
<accession>E6J3G2</accession>
<dbReference type="AlphaFoldDB" id="E6J3G2"/>
<comment type="caution">
    <text evidence="3">The sequence shown here is derived from an EMBL/GenBank/DDBJ whole genome shotgun (WGS) entry which is preliminary data.</text>
</comment>